<gene>
    <name evidence="2" type="ordered locus">Os08g0262832</name>
    <name evidence="2" type="ORF">OSNPB_080262832</name>
</gene>
<reference evidence="2 3" key="3">
    <citation type="journal article" date="2013" name="Rice">
        <title>Improvement of the Oryza sativa Nipponbare reference genome using next generation sequence and optical map data.</title>
        <authorList>
            <person name="Kawahara Y."/>
            <person name="de la Bastide M."/>
            <person name="Hamilton J.P."/>
            <person name="Kanamori H."/>
            <person name="McCombie W.R."/>
            <person name="Ouyang S."/>
            <person name="Schwartz D.C."/>
            <person name="Tanaka T."/>
            <person name="Wu J."/>
            <person name="Zhou S."/>
            <person name="Childs K.L."/>
            <person name="Davidson R.M."/>
            <person name="Lin H."/>
            <person name="Quesada-Ocampo L."/>
            <person name="Vaillancourt B."/>
            <person name="Sakai H."/>
            <person name="Lee S.S."/>
            <person name="Kim J."/>
            <person name="Numa H."/>
            <person name="Itoh T."/>
            <person name="Buell C.R."/>
            <person name="Matsumoto T."/>
        </authorList>
    </citation>
    <scope>NUCLEOTIDE SEQUENCE [LARGE SCALE GENOMIC DNA]</scope>
    <source>
        <strain evidence="3">cv. Nipponbare</strain>
    </source>
</reference>
<dbReference type="InParanoid" id="A0A0P0XDZ0"/>
<organism evidence="2 3">
    <name type="scientific">Oryza sativa subsp. japonica</name>
    <name type="common">Rice</name>
    <dbReference type="NCBI Taxonomy" id="39947"/>
    <lineage>
        <taxon>Eukaryota</taxon>
        <taxon>Viridiplantae</taxon>
        <taxon>Streptophyta</taxon>
        <taxon>Embryophyta</taxon>
        <taxon>Tracheophyta</taxon>
        <taxon>Spermatophyta</taxon>
        <taxon>Magnoliopsida</taxon>
        <taxon>Liliopsida</taxon>
        <taxon>Poales</taxon>
        <taxon>Poaceae</taxon>
        <taxon>BOP clade</taxon>
        <taxon>Oryzoideae</taxon>
        <taxon>Oryzeae</taxon>
        <taxon>Oryzinae</taxon>
        <taxon>Oryza</taxon>
        <taxon>Oryza sativa</taxon>
    </lineage>
</organism>
<sequence>MVGRFLFDEGSSWRRPWTGPDHDAGGPEEHLQVAGSLRHGDPPHGGVVLRHGFTPADDAVFPGHIKDDDDDDVRQPSRASMEDEVTSRIATLVLHTIAACRTAKRRPPLTCFLPRKAAAAIA</sequence>
<feature type="region of interest" description="Disordered" evidence="1">
    <location>
        <begin position="60"/>
        <end position="82"/>
    </location>
</feature>
<dbReference type="PaxDb" id="39947-A0A0P0XDZ0"/>
<evidence type="ECO:0000313" key="3">
    <source>
        <dbReference type="Proteomes" id="UP000059680"/>
    </source>
</evidence>
<keyword evidence="3" id="KW-1185">Reference proteome</keyword>
<proteinExistence type="predicted"/>
<evidence type="ECO:0000313" key="2">
    <source>
        <dbReference type="EMBL" id="BAT04605.1"/>
    </source>
</evidence>
<accession>A0A0P0XDZ0</accession>
<protein>
    <submittedName>
        <fullName evidence="2">Os08g0262832 protein</fullName>
    </submittedName>
</protein>
<dbReference type="Proteomes" id="UP000059680">
    <property type="component" value="Chromosome 8"/>
</dbReference>
<reference evidence="2 3" key="2">
    <citation type="journal article" date="2013" name="Plant Cell Physiol.">
        <title>Rice Annotation Project Database (RAP-DB): an integrative and interactive database for rice genomics.</title>
        <authorList>
            <person name="Sakai H."/>
            <person name="Lee S.S."/>
            <person name="Tanaka T."/>
            <person name="Numa H."/>
            <person name="Kim J."/>
            <person name="Kawahara Y."/>
            <person name="Wakimoto H."/>
            <person name="Yang C.C."/>
            <person name="Iwamoto M."/>
            <person name="Abe T."/>
            <person name="Yamada Y."/>
            <person name="Muto A."/>
            <person name="Inokuchi H."/>
            <person name="Ikemura T."/>
            <person name="Matsumoto T."/>
            <person name="Sasaki T."/>
            <person name="Itoh T."/>
        </authorList>
    </citation>
    <scope>NUCLEOTIDE SEQUENCE [LARGE SCALE GENOMIC DNA]</scope>
    <source>
        <strain evidence="3">cv. Nipponbare</strain>
    </source>
</reference>
<dbReference type="AlphaFoldDB" id="A0A0P0XDZ0"/>
<reference evidence="3" key="1">
    <citation type="journal article" date="2005" name="Nature">
        <title>The map-based sequence of the rice genome.</title>
        <authorList>
            <consortium name="International rice genome sequencing project (IRGSP)"/>
            <person name="Matsumoto T."/>
            <person name="Wu J."/>
            <person name="Kanamori H."/>
            <person name="Katayose Y."/>
            <person name="Fujisawa M."/>
            <person name="Namiki N."/>
            <person name="Mizuno H."/>
            <person name="Yamamoto K."/>
            <person name="Antonio B.A."/>
            <person name="Baba T."/>
            <person name="Sakata K."/>
            <person name="Nagamura Y."/>
            <person name="Aoki H."/>
            <person name="Arikawa K."/>
            <person name="Arita K."/>
            <person name="Bito T."/>
            <person name="Chiden Y."/>
            <person name="Fujitsuka N."/>
            <person name="Fukunaka R."/>
            <person name="Hamada M."/>
            <person name="Harada C."/>
            <person name="Hayashi A."/>
            <person name="Hijishita S."/>
            <person name="Honda M."/>
            <person name="Hosokawa S."/>
            <person name="Ichikawa Y."/>
            <person name="Idonuma A."/>
            <person name="Iijima M."/>
            <person name="Ikeda M."/>
            <person name="Ikeno M."/>
            <person name="Ito K."/>
            <person name="Ito S."/>
            <person name="Ito T."/>
            <person name="Ito Y."/>
            <person name="Ito Y."/>
            <person name="Iwabuchi A."/>
            <person name="Kamiya K."/>
            <person name="Karasawa W."/>
            <person name="Kurita K."/>
            <person name="Katagiri S."/>
            <person name="Kikuta A."/>
            <person name="Kobayashi H."/>
            <person name="Kobayashi N."/>
            <person name="Machita K."/>
            <person name="Maehara T."/>
            <person name="Masukawa M."/>
            <person name="Mizubayashi T."/>
            <person name="Mukai Y."/>
            <person name="Nagasaki H."/>
            <person name="Nagata Y."/>
            <person name="Naito S."/>
            <person name="Nakashima M."/>
            <person name="Nakama Y."/>
            <person name="Nakamichi Y."/>
            <person name="Nakamura M."/>
            <person name="Meguro A."/>
            <person name="Negishi M."/>
            <person name="Ohta I."/>
            <person name="Ohta T."/>
            <person name="Okamoto M."/>
            <person name="Ono N."/>
            <person name="Saji S."/>
            <person name="Sakaguchi M."/>
            <person name="Sakai K."/>
            <person name="Shibata M."/>
            <person name="Shimokawa T."/>
            <person name="Song J."/>
            <person name="Takazaki Y."/>
            <person name="Terasawa K."/>
            <person name="Tsugane M."/>
            <person name="Tsuji K."/>
            <person name="Ueda S."/>
            <person name="Waki K."/>
            <person name="Yamagata H."/>
            <person name="Yamamoto M."/>
            <person name="Yamamoto S."/>
            <person name="Yamane H."/>
            <person name="Yoshiki S."/>
            <person name="Yoshihara R."/>
            <person name="Yukawa K."/>
            <person name="Zhong H."/>
            <person name="Yano M."/>
            <person name="Yuan Q."/>
            <person name="Ouyang S."/>
            <person name="Liu J."/>
            <person name="Jones K.M."/>
            <person name="Gansberger K."/>
            <person name="Moffat K."/>
            <person name="Hill J."/>
            <person name="Bera J."/>
            <person name="Fadrosh D."/>
            <person name="Jin S."/>
            <person name="Johri S."/>
            <person name="Kim M."/>
            <person name="Overton L."/>
            <person name="Reardon M."/>
            <person name="Tsitrin T."/>
            <person name="Vuong H."/>
            <person name="Weaver B."/>
            <person name="Ciecko A."/>
            <person name="Tallon L."/>
            <person name="Jackson J."/>
            <person name="Pai G."/>
            <person name="Aken S.V."/>
            <person name="Utterback T."/>
            <person name="Reidmuller S."/>
            <person name="Feldblyum T."/>
            <person name="Hsiao J."/>
            <person name="Zismann V."/>
            <person name="Iobst S."/>
            <person name="de Vazeille A.R."/>
            <person name="Buell C.R."/>
            <person name="Ying K."/>
            <person name="Li Y."/>
            <person name="Lu T."/>
            <person name="Huang Y."/>
            <person name="Zhao Q."/>
            <person name="Feng Q."/>
            <person name="Zhang L."/>
            <person name="Zhu J."/>
            <person name="Weng Q."/>
            <person name="Mu J."/>
            <person name="Lu Y."/>
            <person name="Fan D."/>
            <person name="Liu Y."/>
            <person name="Guan J."/>
            <person name="Zhang Y."/>
            <person name="Yu S."/>
            <person name="Liu X."/>
            <person name="Zhang Y."/>
            <person name="Hong G."/>
            <person name="Han B."/>
            <person name="Choisne N."/>
            <person name="Demange N."/>
            <person name="Orjeda G."/>
            <person name="Samain S."/>
            <person name="Cattolico L."/>
            <person name="Pelletier E."/>
            <person name="Couloux A."/>
            <person name="Segurens B."/>
            <person name="Wincker P."/>
            <person name="D'Hont A."/>
            <person name="Scarpelli C."/>
            <person name="Weissenbach J."/>
            <person name="Salanoubat M."/>
            <person name="Quetier F."/>
            <person name="Yu Y."/>
            <person name="Kim H.R."/>
            <person name="Rambo T."/>
            <person name="Currie J."/>
            <person name="Collura K."/>
            <person name="Luo M."/>
            <person name="Yang T."/>
            <person name="Ammiraju J.S.S."/>
            <person name="Engler F."/>
            <person name="Soderlund C."/>
            <person name="Wing R.A."/>
            <person name="Palmer L.E."/>
            <person name="de la Bastide M."/>
            <person name="Spiegel L."/>
            <person name="Nascimento L."/>
            <person name="Zutavern T."/>
            <person name="O'Shaughnessy A."/>
            <person name="Dike S."/>
            <person name="Dedhia N."/>
            <person name="Preston R."/>
            <person name="Balija V."/>
            <person name="McCombie W.R."/>
            <person name="Chow T."/>
            <person name="Chen H."/>
            <person name="Chung M."/>
            <person name="Chen C."/>
            <person name="Shaw J."/>
            <person name="Wu H."/>
            <person name="Hsiao K."/>
            <person name="Chao Y."/>
            <person name="Chu M."/>
            <person name="Cheng C."/>
            <person name="Hour A."/>
            <person name="Lee P."/>
            <person name="Lin S."/>
            <person name="Lin Y."/>
            <person name="Liou J."/>
            <person name="Liu S."/>
            <person name="Hsing Y."/>
            <person name="Raghuvanshi S."/>
            <person name="Mohanty A."/>
            <person name="Bharti A.K."/>
            <person name="Gaur A."/>
            <person name="Gupta V."/>
            <person name="Kumar D."/>
            <person name="Ravi V."/>
            <person name="Vij S."/>
            <person name="Kapur A."/>
            <person name="Khurana P."/>
            <person name="Khurana P."/>
            <person name="Khurana J.P."/>
            <person name="Tyagi A.K."/>
            <person name="Gaikwad K."/>
            <person name="Singh A."/>
            <person name="Dalal V."/>
            <person name="Srivastava S."/>
            <person name="Dixit A."/>
            <person name="Pal A.K."/>
            <person name="Ghazi I.A."/>
            <person name="Yadav M."/>
            <person name="Pandit A."/>
            <person name="Bhargava A."/>
            <person name="Sureshbabu K."/>
            <person name="Batra K."/>
            <person name="Sharma T.R."/>
            <person name="Mohapatra T."/>
            <person name="Singh N.K."/>
            <person name="Messing J."/>
            <person name="Nelson A.B."/>
            <person name="Fuks G."/>
            <person name="Kavchok S."/>
            <person name="Keizer G."/>
            <person name="Linton E."/>
            <person name="Llaca V."/>
            <person name="Song R."/>
            <person name="Tanyolac B."/>
            <person name="Young S."/>
            <person name="Ho-Il K."/>
            <person name="Hahn J.H."/>
            <person name="Sangsakoo G."/>
            <person name="Vanavichit A."/>
            <person name="de Mattos Luiz.A.T."/>
            <person name="Zimmer P.D."/>
            <person name="Malone G."/>
            <person name="Dellagostin O."/>
            <person name="de Oliveira A.C."/>
            <person name="Bevan M."/>
            <person name="Bancroft I."/>
            <person name="Minx P."/>
            <person name="Cordum H."/>
            <person name="Wilson R."/>
            <person name="Cheng Z."/>
            <person name="Jin W."/>
            <person name="Jiang J."/>
            <person name="Leong S.A."/>
            <person name="Iwama H."/>
            <person name="Gojobori T."/>
            <person name="Itoh T."/>
            <person name="Niimura Y."/>
            <person name="Fujii Y."/>
            <person name="Habara T."/>
            <person name="Sakai H."/>
            <person name="Sato Y."/>
            <person name="Wilson G."/>
            <person name="Kumar K."/>
            <person name="McCouch S."/>
            <person name="Juretic N."/>
            <person name="Hoen D."/>
            <person name="Wright S."/>
            <person name="Bruskiewich R."/>
            <person name="Bureau T."/>
            <person name="Miyao A."/>
            <person name="Hirochika H."/>
            <person name="Nishikawa T."/>
            <person name="Kadowaki K."/>
            <person name="Sugiura M."/>
            <person name="Burr B."/>
            <person name="Sasaki T."/>
        </authorList>
    </citation>
    <scope>NUCLEOTIDE SEQUENCE [LARGE SCALE GENOMIC DNA]</scope>
    <source>
        <strain evidence="3">cv. Nipponbare</strain>
    </source>
</reference>
<dbReference type="EMBL" id="AP014964">
    <property type="protein sequence ID" value="BAT04605.1"/>
    <property type="molecule type" value="Genomic_DNA"/>
</dbReference>
<name>A0A0P0XDZ0_ORYSJ</name>
<evidence type="ECO:0000256" key="1">
    <source>
        <dbReference type="SAM" id="MobiDB-lite"/>
    </source>
</evidence>